<protein>
    <submittedName>
        <fullName evidence="2">Uncharacterized protein</fullName>
    </submittedName>
</protein>
<evidence type="ECO:0000313" key="2">
    <source>
        <dbReference type="EMBL" id="SVD53620.1"/>
    </source>
</evidence>
<organism evidence="2">
    <name type="scientific">marine metagenome</name>
    <dbReference type="NCBI Taxonomy" id="408172"/>
    <lineage>
        <taxon>unclassified sequences</taxon>
        <taxon>metagenomes</taxon>
        <taxon>ecological metagenomes</taxon>
    </lineage>
</organism>
<dbReference type="EMBL" id="UINC01156924">
    <property type="protein sequence ID" value="SVD53620.1"/>
    <property type="molecule type" value="Genomic_DNA"/>
</dbReference>
<gene>
    <name evidence="2" type="ORF">METZ01_LOCUS406474</name>
</gene>
<sequence>MDDSDPEKPFSMGNFTTAVKEL</sequence>
<name>A0A382W4V0_9ZZZZ</name>
<evidence type="ECO:0000256" key="1">
    <source>
        <dbReference type="SAM" id="MobiDB-lite"/>
    </source>
</evidence>
<proteinExistence type="predicted"/>
<dbReference type="AlphaFoldDB" id="A0A382W4V0"/>
<accession>A0A382W4V0</accession>
<reference evidence="2" key="1">
    <citation type="submission" date="2018-05" db="EMBL/GenBank/DDBJ databases">
        <authorList>
            <person name="Lanie J.A."/>
            <person name="Ng W.-L."/>
            <person name="Kazmierczak K.M."/>
            <person name="Andrzejewski T.M."/>
            <person name="Davidsen T.M."/>
            <person name="Wayne K.J."/>
            <person name="Tettelin H."/>
            <person name="Glass J.I."/>
            <person name="Rusch D."/>
            <person name="Podicherti R."/>
            <person name="Tsui H.-C.T."/>
            <person name="Winkler M.E."/>
        </authorList>
    </citation>
    <scope>NUCLEOTIDE SEQUENCE</scope>
</reference>
<feature type="region of interest" description="Disordered" evidence="1">
    <location>
        <begin position="1"/>
        <end position="22"/>
    </location>
</feature>
<feature type="compositionally biased region" description="Polar residues" evidence="1">
    <location>
        <begin position="13"/>
        <end position="22"/>
    </location>
</feature>